<dbReference type="SUPFAM" id="SSF110836">
    <property type="entry name" value="Hypothetical protein SAV1430"/>
    <property type="match status" value="1"/>
</dbReference>
<dbReference type="InterPro" id="IPR036498">
    <property type="entry name" value="Nfu/NifU_N_sf"/>
</dbReference>
<dbReference type="Gene3D" id="3.30.1370.70">
    <property type="entry name" value="Scaffold protein Nfu/NifU, N-terminal domain"/>
    <property type="match status" value="1"/>
</dbReference>
<dbReference type="Pfam" id="PF01883">
    <property type="entry name" value="FeS_assembly_P"/>
    <property type="match status" value="1"/>
</dbReference>
<accession>A0ABT3ZDM7</accession>
<sequence length="207" mass="22488">MFIQTEPMPDASRLKFFPGKEVYPAGTVEFANREEAAVSPLAQRLFDIPEVAAVAFGFDYLVITKNGGDWQHLKPAMLGTIMEHFMSDAPVMRPARKEPGSNAGETSELVAEILTSLRQVIDPELGYNIVDLGLIYDVAPGADGVTFVAMTTTTPGCPATNYLKQGVHERAGAVEGVTGVEVDLTYEPPWTPEMMSPEAKLHFGIDQ</sequence>
<dbReference type="InterPro" id="IPR014824">
    <property type="entry name" value="Nfu/NifU_N"/>
</dbReference>
<dbReference type="PANTHER" id="PTHR42831">
    <property type="entry name" value="FE-S PROTEIN MATURATION AUXILIARY FACTOR YITW"/>
    <property type="match status" value="1"/>
</dbReference>
<organism evidence="2 3">
    <name type="scientific">Hoeflea algicola</name>
    <dbReference type="NCBI Taxonomy" id="2983763"/>
    <lineage>
        <taxon>Bacteria</taxon>
        <taxon>Pseudomonadati</taxon>
        <taxon>Pseudomonadota</taxon>
        <taxon>Alphaproteobacteria</taxon>
        <taxon>Hyphomicrobiales</taxon>
        <taxon>Rhizobiaceae</taxon>
        <taxon>Hoeflea</taxon>
    </lineage>
</organism>
<dbReference type="PANTHER" id="PTHR42831:SF1">
    <property type="entry name" value="FE-S PROTEIN MATURATION AUXILIARY FACTOR YITW"/>
    <property type="match status" value="1"/>
</dbReference>
<keyword evidence="3" id="KW-1185">Reference proteome</keyword>
<dbReference type="InterPro" id="IPR002744">
    <property type="entry name" value="MIP18-like"/>
</dbReference>
<evidence type="ECO:0000259" key="1">
    <source>
        <dbReference type="SMART" id="SM00932"/>
    </source>
</evidence>
<dbReference type="EMBL" id="JAOVZR010000001">
    <property type="protein sequence ID" value="MCY0149882.1"/>
    <property type="molecule type" value="Genomic_DNA"/>
</dbReference>
<dbReference type="SUPFAM" id="SSF117916">
    <property type="entry name" value="Fe-S cluster assembly (FSCA) domain-like"/>
    <property type="match status" value="1"/>
</dbReference>
<evidence type="ECO:0000313" key="3">
    <source>
        <dbReference type="Proteomes" id="UP001073227"/>
    </source>
</evidence>
<evidence type="ECO:0000313" key="2">
    <source>
        <dbReference type="EMBL" id="MCY0149882.1"/>
    </source>
</evidence>
<protein>
    <submittedName>
        <fullName evidence="2">NifU N-terminal domain-containing protein</fullName>
    </submittedName>
</protein>
<dbReference type="InterPro" id="IPR052339">
    <property type="entry name" value="Fe-S_Maturation_MIP18"/>
</dbReference>
<dbReference type="Pfam" id="PF08712">
    <property type="entry name" value="Nfu_N"/>
    <property type="match status" value="1"/>
</dbReference>
<dbReference type="RefSeq" id="WP_267655319.1">
    <property type="nucleotide sequence ID" value="NZ_JAOVZR010000001.1"/>
</dbReference>
<gene>
    <name evidence="2" type="ORF">OEG84_19800</name>
</gene>
<dbReference type="Proteomes" id="UP001073227">
    <property type="component" value="Unassembled WGS sequence"/>
</dbReference>
<name>A0ABT3ZDM7_9HYPH</name>
<dbReference type="SMART" id="SM00932">
    <property type="entry name" value="Nfu_N"/>
    <property type="match status" value="1"/>
</dbReference>
<dbReference type="InterPro" id="IPR034904">
    <property type="entry name" value="FSCA_dom_sf"/>
</dbReference>
<dbReference type="Gene3D" id="3.30.300.130">
    <property type="entry name" value="Fe-S cluster assembly (FSCA)"/>
    <property type="match status" value="1"/>
</dbReference>
<feature type="domain" description="Scaffold protein Nfu/NifU N-terminal" evidence="1">
    <location>
        <begin position="3"/>
        <end position="88"/>
    </location>
</feature>
<comment type="caution">
    <text evidence="2">The sequence shown here is derived from an EMBL/GenBank/DDBJ whole genome shotgun (WGS) entry which is preliminary data.</text>
</comment>
<reference evidence="2" key="1">
    <citation type="submission" date="2022-10" db="EMBL/GenBank/DDBJ databases">
        <title>Hoeflea sp. G2-23, isolated from marine algae.</title>
        <authorList>
            <person name="Kristyanto S."/>
            <person name="Kim J.M."/>
            <person name="Jeon C.O."/>
        </authorList>
    </citation>
    <scope>NUCLEOTIDE SEQUENCE</scope>
    <source>
        <strain evidence="2">G2-23</strain>
    </source>
</reference>
<proteinExistence type="predicted"/>